<dbReference type="EMBL" id="JXJN01002718">
    <property type="status" value="NOT_ANNOTATED_CDS"/>
    <property type="molecule type" value="Genomic_DNA"/>
</dbReference>
<evidence type="ECO:0000313" key="2">
    <source>
        <dbReference type="Proteomes" id="UP000092460"/>
    </source>
</evidence>
<evidence type="ECO:0000313" key="1">
    <source>
        <dbReference type="EnsemblMetazoa" id="GPPI006804-PA"/>
    </source>
</evidence>
<organism evidence="1 2">
    <name type="scientific">Glossina palpalis gambiensis</name>
    <dbReference type="NCBI Taxonomy" id="67801"/>
    <lineage>
        <taxon>Eukaryota</taxon>
        <taxon>Metazoa</taxon>
        <taxon>Ecdysozoa</taxon>
        <taxon>Arthropoda</taxon>
        <taxon>Hexapoda</taxon>
        <taxon>Insecta</taxon>
        <taxon>Pterygota</taxon>
        <taxon>Neoptera</taxon>
        <taxon>Endopterygota</taxon>
        <taxon>Diptera</taxon>
        <taxon>Brachycera</taxon>
        <taxon>Muscomorpha</taxon>
        <taxon>Hippoboscoidea</taxon>
        <taxon>Glossinidae</taxon>
        <taxon>Glossina</taxon>
    </lineage>
</organism>
<protein>
    <submittedName>
        <fullName evidence="1">Uncharacterized protein</fullName>
    </submittedName>
</protein>
<sequence>METFKSLFEGLRNSIEACFNWSAHSGFAFIAAKLRASLSNKVAIASSNSTKPIDKAARRIRFNSFLTCLAID</sequence>
<dbReference type="VEuPathDB" id="VectorBase:GPPI006804"/>
<dbReference type="EMBL" id="JXJN01002717">
    <property type="status" value="NOT_ANNOTATED_CDS"/>
    <property type="molecule type" value="Genomic_DNA"/>
</dbReference>
<keyword evidence="2" id="KW-1185">Reference proteome</keyword>
<proteinExistence type="predicted"/>
<accession>A0A1B0ASC6</accession>
<dbReference type="Proteomes" id="UP000092460">
    <property type="component" value="Unassembled WGS sequence"/>
</dbReference>
<reference evidence="2" key="1">
    <citation type="submission" date="2015-01" db="EMBL/GenBank/DDBJ databases">
        <authorList>
            <person name="Aksoy S."/>
            <person name="Warren W."/>
            <person name="Wilson R.K."/>
        </authorList>
    </citation>
    <scope>NUCLEOTIDE SEQUENCE [LARGE SCALE GENOMIC DNA]</scope>
    <source>
        <strain evidence="2">IAEA</strain>
    </source>
</reference>
<dbReference type="EnsemblMetazoa" id="GPPI006804-RA">
    <property type="protein sequence ID" value="GPPI006804-PA"/>
    <property type="gene ID" value="GPPI006804"/>
</dbReference>
<dbReference type="AlphaFoldDB" id="A0A1B0ASC6"/>
<name>A0A1B0ASC6_9MUSC</name>
<reference evidence="1" key="2">
    <citation type="submission" date="2020-05" db="UniProtKB">
        <authorList>
            <consortium name="EnsemblMetazoa"/>
        </authorList>
    </citation>
    <scope>IDENTIFICATION</scope>
    <source>
        <strain evidence="1">IAEA</strain>
    </source>
</reference>